<dbReference type="AlphaFoldDB" id="A0A0C3MM39"/>
<dbReference type="GO" id="GO:0005743">
    <property type="term" value="C:mitochondrial inner membrane"/>
    <property type="evidence" value="ECO:0007669"/>
    <property type="project" value="UniProtKB-SubCell"/>
</dbReference>
<evidence type="ECO:0000256" key="1">
    <source>
        <dbReference type="ARBA" id="ARBA00007347"/>
    </source>
</evidence>
<dbReference type="EMBL" id="KN822942">
    <property type="protein sequence ID" value="KIO34747.1"/>
    <property type="molecule type" value="Genomic_DNA"/>
</dbReference>
<keyword evidence="4" id="KW-0143">Chaperone</keyword>
<dbReference type="Pfam" id="PF08583">
    <property type="entry name" value="Cmc1"/>
    <property type="match status" value="1"/>
</dbReference>
<reference evidence="6 7" key="1">
    <citation type="submission" date="2014-04" db="EMBL/GenBank/DDBJ databases">
        <authorList>
            <consortium name="DOE Joint Genome Institute"/>
            <person name="Kuo A."/>
            <person name="Girlanda M."/>
            <person name="Perotto S."/>
            <person name="Kohler A."/>
            <person name="Nagy L.G."/>
            <person name="Floudas D."/>
            <person name="Copeland A."/>
            <person name="Barry K.W."/>
            <person name="Cichocki N."/>
            <person name="Veneault-Fourrey C."/>
            <person name="LaButti K."/>
            <person name="Lindquist E.A."/>
            <person name="Lipzen A."/>
            <person name="Lundell T."/>
            <person name="Morin E."/>
            <person name="Murat C."/>
            <person name="Sun H."/>
            <person name="Tunlid A."/>
            <person name="Henrissat B."/>
            <person name="Grigoriev I.V."/>
            <person name="Hibbett D.S."/>
            <person name="Martin F."/>
            <person name="Nordberg H.P."/>
            <person name="Cantor M.N."/>
            <person name="Hua S.X."/>
        </authorList>
    </citation>
    <scope>NUCLEOTIDE SEQUENCE [LARGE SCALE GENOMIC DNA]</scope>
    <source>
        <strain evidence="6 7">MUT 4182</strain>
    </source>
</reference>
<keyword evidence="7" id="KW-1185">Reference proteome</keyword>
<sequence length="80" mass="9232">MHVHLTQPDKAAACKDLIEQLHQCHESGLLAKYTGVCNDAKRALDRCLRQERLDRTARNRDAAKVRDEKWSDAQKKYAEL</sequence>
<dbReference type="PANTHER" id="PTHR22977:SF1">
    <property type="entry name" value="COX ASSEMBLY MITOCHONDRIAL PROTEIN 2 HOMOLOG"/>
    <property type="match status" value="1"/>
</dbReference>
<gene>
    <name evidence="6" type="ORF">M407DRAFT_89673</name>
</gene>
<comment type="function">
    <text evidence="4">Required for mitochondrial cytochrome c oxidase (COX) assembly and respiration.</text>
</comment>
<evidence type="ECO:0000313" key="6">
    <source>
        <dbReference type="EMBL" id="KIO34747.1"/>
    </source>
</evidence>
<dbReference type="HOGENOM" id="CLU_169286_3_2_1"/>
<feature type="region of interest" description="Disordered" evidence="5">
    <location>
        <begin position="56"/>
        <end position="80"/>
    </location>
</feature>
<keyword evidence="3" id="KW-1015">Disulfide bond</keyword>
<protein>
    <recommendedName>
        <fullName evidence="4">COX assembly mitochondrial protein</fullName>
    </recommendedName>
</protein>
<evidence type="ECO:0000256" key="4">
    <source>
        <dbReference type="RuleBase" id="RU364104"/>
    </source>
</evidence>
<dbReference type="InterPro" id="IPR013892">
    <property type="entry name" value="Cyt_c_biogenesis_Cmc1-like"/>
</dbReference>
<dbReference type="STRING" id="1051891.A0A0C3MM39"/>
<evidence type="ECO:0000256" key="3">
    <source>
        <dbReference type="ARBA" id="ARBA00023157"/>
    </source>
</evidence>
<accession>A0A0C3MM39</accession>
<keyword evidence="2 4" id="KW-0496">Mitochondrion</keyword>
<dbReference type="Proteomes" id="UP000054248">
    <property type="component" value="Unassembled WGS sequence"/>
</dbReference>
<comment type="subcellular location">
    <subcellularLocation>
        <location evidence="4">Mitochondrion inner membrane</location>
    </subcellularLocation>
</comment>
<evidence type="ECO:0000256" key="2">
    <source>
        <dbReference type="ARBA" id="ARBA00023128"/>
    </source>
</evidence>
<name>A0A0C3MM39_9AGAM</name>
<reference evidence="7" key="2">
    <citation type="submission" date="2015-01" db="EMBL/GenBank/DDBJ databases">
        <title>Evolutionary Origins and Diversification of the Mycorrhizal Mutualists.</title>
        <authorList>
            <consortium name="DOE Joint Genome Institute"/>
            <consortium name="Mycorrhizal Genomics Consortium"/>
            <person name="Kohler A."/>
            <person name="Kuo A."/>
            <person name="Nagy L.G."/>
            <person name="Floudas D."/>
            <person name="Copeland A."/>
            <person name="Barry K.W."/>
            <person name="Cichocki N."/>
            <person name="Veneault-Fourrey C."/>
            <person name="LaButti K."/>
            <person name="Lindquist E.A."/>
            <person name="Lipzen A."/>
            <person name="Lundell T."/>
            <person name="Morin E."/>
            <person name="Murat C."/>
            <person name="Riley R."/>
            <person name="Ohm R."/>
            <person name="Sun H."/>
            <person name="Tunlid A."/>
            <person name="Henrissat B."/>
            <person name="Grigoriev I.V."/>
            <person name="Hibbett D.S."/>
            <person name="Martin F."/>
        </authorList>
    </citation>
    <scope>NUCLEOTIDE SEQUENCE [LARGE SCALE GENOMIC DNA]</scope>
    <source>
        <strain evidence="7">MUT 4182</strain>
    </source>
</reference>
<organism evidence="6 7">
    <name type="scientific">Tulasnella calospora MUT 4182</name>
    <dbReference type="NCBI Taxonomy" id="1051891"/>
    <lineage>
        <taxon>Eukaryota</taxon>
        <taxon>Fungi</taxon>
        <taxon>Dikarya</taxon>
        <taxon>Basidiomycota</taxon>
        <taxon>Agaricomycotina</taxon>
        <taxon>Agaricomycetes</taxon>
        <taxon>Cantharellales</taxon>
        <taxon>Tulasnellaceae</taxon>
        <taxon>Tulasnella</taxon>
    </lineage>
</organism>
<dbReference type="OrthoDB" id="532630at2759"/>
<evidence type="ECO:0000256" key="5">
    <source>
        <dbReference type="SAM" id="MobiDB-lite"/>
    </source>
</evidence>
<keyword evidence="4" id="KW-0999">Mitochondrion inner membrane</keyword>
<proteinExistence type="inferred from homology"/>
<comment type="similarity">
    <text evidence="1 4">Belongs to the CMC family.</text>
</comment>
<dbReference type="PANTHER" id="PTHR22977">
    <property type="entry name" value="COX ASSEMBLY MITOCHONDRIAL PROTEIN"/>
    <property type="match status" value="1"/>
</dbReference>
<evidence type="ECO:0000313" key="7">
    <source>
        <dbReference type="Proteomes" id="UP000054248"/>
    </source>
</evidence>
<keyword evidence="4" id="KW-0472">Membrane</keyword>